<dbReference type="Pfam" id="PF03372">
    <property type="entry name" value="Exo_endo_phos"/>
    <property type="match status" value="1"/>
</dbReference>
<dbReference type="GO" id="GO:0000175">
    <property type="term" value="F:3'-5'-RNA exonuclease activity"/>
    <property type="evidence" value="ECO:0007669"/>
    <property type="project" value="TreeGrafter"/>
</dbReference>
<dbReference type="PANTHER" id="PTHR12121">
    <property type="entry name" value="CARBON CATABOLITE REPRESSOR PROTEIN 4"/>
    <property type="match status" value="1"/>
</dbReference>
<evidence type="ECO:0000256" key="2">
    <source>
        <dbReference type="ARBA" id="ARBA00022801"/>
    </source>
</evidence>
<feature type="region of interest" description="Disordered" evidence="3">
    <location>
        <begin position="1"/>
        <end position="47"/>
    </location>
</feature>
<dbReference type="InterPro" id="IPR050410">
    <property type="entry name" value="CCR4/nocturin_mRNA_transcr"/>
</dbReference>
<protein>
    <submittedName>
        <fullName evidence="6">DEBR0S4_01442g1_1</fullName>
    </submittedName>
</protein>
<comment type="similarity">
    <text evidence="1">Belongs to the CCR4/nocturin family.</text>
</comment>
<dbReference type="SUPFAM" id="SSF56219">
    <property type="entry name" value="DNase I-like"/>
    <property type="match status" value="1"/>
</dbReference>
<sequence>MTSALSDKLPKNFSGESKRKRMTKDKSKKKSHQGRPSPEEIMRIRKEREAKRSLRAKLLAEGKDPDDPQHRPYFKKRELLEVPHIIPIGSNEDAIPLRIMTYNLLAQTLIRRSMFPDNGRILKWTVRSNPLYQEVKYYDCDIICMQEMDYINYQKFWTVKMSELGYQGHFNRNENKSHGVAIFFRKSMFEMIDHTHIQYDNTETAGIEPRTTTQNVGIVIALALKGHKDSAVLIGTTHLFWHPFGTYERTRQTAILLMKAKEFEKRVKVLHPDINKVWSFFAGDFNSQPFDSPYLSITSKPVHYDDRCKTVIGCSTSFEFSNKRDGGEGEEEEGGNIELYGENQPKTPVPDHFEPTKEQQEMVDEMEKLHNSLPYRAISLYSVAYGLVDPKNSGIDNTRNEPFFSNWAHTWRGLLDYIFVIRDWNCKEDNRAVDSLEKFEDENHIRLNRLLKMPHPDEMDKGLPREYLYPSDHLCMVAQLSLLL</sequence>
<keyword evidence="7" id="KW-1185">Reference proteome</keyword>
<evidence type="ECO:0000313" key="7">
    <source>
        <dbReference type="Proteomes" id="UP000478008"/>
    </source>
</evidence>
<evidence type="ECO:0000259" key="4">
    <source>
        <dbReference type="Pfam" id="PF03372"/>
    </source>
</evidence>
<evidence type="ECO:0000313" key="5">
    <source>
        <dbReference type="EMBL" id="KAF6007911.1"/>
    </source>
</evidence>
<dbReference type="EMBL" id="CABFWN010000004">
    <property type="protein sequence ID" value="VUG18752.1"/>
    <property type="molecule type" value="Genomic_DNA"/>
</dbReference>
<gene>
    <name evidence="6" type="primary">NGL2</name>
    <name evidence="6" type="ORF">DEBR0S4_01442G</name>
    <name evidence="5" type="ORF">HII12_004323</name>
</gene>
<dbReference type="OMA" id="PEISNWA"/>
<reference evidence="5 8" key="2">
    <citation type="journal article" date="2020" name="Appl. Microbiol. Biotechnol.">
        <title>Targeted gene deletion in Brettanomyces bruxellensis with an expression-free CRISPR-Cas9 system.</title>
        <authorList>
            <person name="Varela C."/>
            <person name="Bartel C."/>
            <person name="Onetto C."/>
            <person name="Borneman A."/>
        </authorList>
    </citation>
    <scope>NUCLEOTIDE SEQUENCE [LARGE SCALE GENOMIC DNA]</scope>
    <source>
        <strain evidence="5 8">AWRI1613</strain>
    </source>
</reference>
<dbReference type="EMBL" id="JABCYN010000040">
    <property type="protein sequence ID" value="KAF6007911.1"/>
    <property type="molecule type" value="Genomic_DNA"/>
</dbReference>
<feature type="compositionally biased region" description="Basic and acidic residues" evidence="3">
    <location>
        <begin position="37"/>
        <end position="47"/>
    </location>
</feature>
<dbReference type="Proteomes" id="UP000568158">
    <property type="component" value="Unassembled WGS sequence"/>
</dbReference>
<dbReference type="InterPro" id="IPR005135">
    <property type="entry name" value="Endo/exonuclease/phosphatase"/>
</dbReference>
<evidence type="ECO:0000313" key="8">
    <source>
        <dbReference type="Proteomes" id="UP000568158"/>
    </source>
</evidence>
<dbReference type="PANTHER" id="PTHR12121:SF45">
    <property type="entry name" value="NOCTURNIN"/>
    <property type="match status" value="1"/>
</dbReference>
<feature type="compositionally biased region" description="Basic residues" evidence="3">
    <location>
        <begin position="18"/>
        <end position="33"/>
    </location>
</feature>
<reference evidence="6 7" key="1">
    <citation type="submission" date="2019-07" db="EMBL/GenBank/DDBJ databases">
        <authorList>
            <person name="Friedrich A."/>
            <person name="Schacherer J."/>
        </authorList>
    </citation>
    <scope>NUCLEOTIDE SEQUENCE [LARGE SCALE GENOMIC DNA]</scope>
</reference>
<evidence type="ECO:0000256" key="1">
    <source>
        <dbReference type="ARBA" id="ARBA00010774"/>
    </source>
</evidence>
<dbReference type="Proteomes" id="UP000478008">
    <property type="component" value="Unassembled WGS sequence"/>
</dbReference>
<proteinExistence type="inferred from homology"/>
<dbReference type="AlphaFoldDB" id="A0A3F2Y8H6"/>
<keyword evidence="2" id="KW-0378">Hydrolase</keyword>
<dbReference type="InterPro" id="IPR036691">
    <property type="entry name" value="Endo/exonu/phosph_ase_sf"/>
</dbReference>
<evidence type="ECO:0000313" key="6">
    <source>
        <dbReference type="EMBL" id="VUG18752.1"/>
    </source>
</evidence>
<accession>A0A3F2Y8H6</accession>
<dbReference type="Gene3D" id="3.60.10.10">
    <property type="entry name" value="Endonuclease/exonuclease/phosphatase"/>
    <property type="match status" value="1"/>
</dbReference>
<evidence type="ECO:0000256" key="3">
    <source>
        <dbReference type="SAM" id="MobiDB-lite"/>
    </source>
</evidence>
<organism evidence="6 7">
    <name type="scientific">Dekkera bruxellensis</name>
    <name type="common">Brettanomyces custersii</name>
    <dbReference type="NCBI Taxonomy" id="5007"/>
    <lineage>
        <taxon>Eukaryota</taxon>
        <taxon>Fungi</taxon>
        <taxon>Dikarya</taxon>
        <taxon>Ascomycota</taxon>
        <taxon>Saccharomycotina</taxon>
        <taxon>Pichiomycetes</taxon>
        <taxon>Pichiales</taxon>
        <taxon>Pichiaceae</taxon>
        <taxon>Brettanomyces</taxon>
    </lineage>
</organism>
<dbReference type="GO" id="GO:0006139">
    <property type="term" value="P:nucleobase-containing compound metabolic process"/>
    <property type="evidence" value="ECO:0007669"/>
    <property type="project" value="UniProtKB-ARBA"/>
</dbReference>
<feature type="domain" description="Endonuclease/exonuclease/phosphatase" evidence="4">
    <location>
        <begin position="100"/>
        <end position="420"/>
    </location>
</feature>
<name>A0A3F2Y8H6_DEKBR</name>